<evidence type="ECO:0000313" key="2">
    <source>
        <dbReference type="Proteomes" id="UP001160483"/>
    </source>
</evidence>
<comment type="caution">
    <text evidence="1">The sequence shown here is derived from an EMBL/GenBank/DDBJ whole genome shotgun (WGS) entry which is preliminary data.</text>
</comment>
<name>A0AAU9KST4_9STRA</name>
<dbReference type="AlphaFoldDB" id="A0AAU9KST4"/>
<protein>
    <submittedName>
        <fullName evidence="1">Uncharacterized protein</fullName>
    </submittedName>
</protein>
<dbReference type="Proteomes" id="UP001160483">
    <property type="component" value="Unassembled WGS sequence"/>
</dbReference>
<accession>A0AAU9KST4</accession>
<evidence type="ECO:0000313" key="1">
    <source>
        <dbReference type="EMBL" id="CAH0475908.1"/>
    </source>
</evidence>
<proteinExistence type="predicted"/>
<sequence length="109" mass="12230">MIAIKRERQEWRYQKVRQLFNVRLACWVVRYSCFPLATRLTGVSFVVVLTGSRVVRAAVSVESLGGASDFLDFDLTEETGRLGFLMVDLVDRPEFPKVPLAADCGKTCG</sequence>
<dbReference type="EMBL" id="CAKKTJ010000131">
    <property type="protein sequence ID" value="CAH0475908.1"/>
    <property type="molecule type" value="Genomic_DNA"/>
</dbReference>
<gene>
    <name evidence="1" type="ORF">PBS003_LOCUS2717</name>
</gene>
<reference evidence="1" key="1">
    <citation type="submission" date="2021-11" db="EMBL/GenBank/DDBJ databases">
        <authorList>
            <person name="Islam A."/>
            <person name="Islam S."/>
            <person name="Flora M.S."/>
            <person name="Rahman M."/>
            <person name="Ziaur R.M."/>
            <person name="Epstein J.H."/>
            <person name="Hassan M."/>
            <person name="Klassen M."/>
            <person name="Woodard K."/>
            <person name="Webb A."/>
            <person name="Webby R.J."/>
            <person name="El Zowalaty M.E."/>
        </authorList>
    </citation>
    <scope>NUCLEOTIDE SEQUENCE</scope>
    <source>
        <strain evidence="1">Pbs3</strain>
    </source>
</reference>
<organism evidence="1 2">
    <name type="scientific">Peronospora belbahrii</name>
    <dbReference type="NCBI Taxonomy" id="622444"/>
    <lineage>
        <taxon>Eukaryota</taxon>
        <taxon>Sar</taxon>
        <taxon>Stramenopiles</taxon>
        <taxon>Oomycota</taxon>
        <taxon>Peronosporomycetes</taxon>
        <taxon>Peronosporales</taxon>
        <taxon>Peronosporaceae</taxon>
        <taxon>Peronospora</taxon>
    </lineage>
</organism>